<dbReference type="PROSITE" id="PS00153">
    <property type="entry name" value="ATPASE_GAMMA"/>
    <property type="match status" value="1"/>
</dbReference>
<keyword evidence="6 10" id="KW-0406">Ion transport</keyword>
<dbReference type="Proteomes" id="UP001321786">
    <property type="component" value="Chromosome"/>
</dbReference>
<evidence type="ECO:0000256" key="5">
    <source>
        <dbReference type="ARBA" id="ARBA00022781"/>
    </source>
</evidence>
<proteinExistence type="inferred from homology"/>
<keyword evidence="8 10" id="KW-0139">CF(1)</keyword>
<comment type="subunit">
    <text evidence="10">F-type ATPases have 2 components, CF(1) - the catalytic core - and CF(0) - the membrane proton channel. CF(1) has five subunits: alpha(3), beta(3), gamma(1), delta(1), epsilon(1). CF(0) has three main subunits: a, b and c.</text>
</comment>
<dbReference type="CDD" id="cd12151">
    <property type="entry name" value="F1-ATPase_gamma"/>
    <property type="match status" value="1"/>
</dbReference>
<dbReference type="InterPro" id="IPR035968">
    <property type="entry name" value="ATP_synth_F1_ATPase_gsu"/>
</dbReference>
<comment type="subcellular location">
    <subcellularLocation>
        <location evidence="10">Cell membrane</location>
        <topology evidence="10">Peripheral membrane protein</topology>
    </subcellularLocation>
    <subcellularLocation>
        <location evidence="2">Membrane</location>
        <topology evidence="2">Peripheral membrane protein</topology>
    </subcellularLocation>
</comment>
<reference evidence="11 12" key="1">
    <citation type="submission" date="2023-08" db="EMBL/GenBank/DDBJ databases">
        <title>Helicovermis profunda gen. nov., sp. nov., a novel mesophilic, fermentative bacterium within the Bacillota from a deep-sea hydrothermal vent chimney.</title>
        <authorList>
            <person name="Miyazaki U."/>
            <person name="Mizutani D."/>
            <person name="Hashimoto Y."/>
            <person name="Tame A."/>
            <person name="Sawayama S."/>
            <person name="Miyazaki J."/>
            <person name="Takai K."/>
            <person name="Nakagawa S."/>
        </authorList>
    </citation>
    <scope>NUCLEOTIDE SEQUENCE [LARGE SCALE GENOMIC DNA]</scope>
    <source>
        <strain evidence="11 12">S502</strain>
    </source>
</reference>
<dbReference type="EMBL" id="AP028654">
    <property type="protein sequence ID" value="BEP30236.1"/>
    <property type="molecule type" value="Genomic_DNA"/>
</dbReference>
<dbReference type="RefSeq" id="WP_338535835.1">
    <property type="nucleotide sequence ID" value="NZ_AP028654.1"/>
</dbReference>
<evidence type="ECO:0000313" key="11">
    <source>
        <dbReference type="EMBL" id="BEP30236.1"/>
    </source>
</evidence>
<evidence type="ECO:0000313" key="12">
    <source>
        <dbReference type="Proteomes" id="UP001321786"/>
    </source>
</evidence>
<dbReference type="PRINTS" id="PR00126">
    <property type="entry name" value="ATPASEGAMMA"/>
</dbReference>
<dbReference type="KEGG" id="hprf:HLPR_25670"/>
<dbReference type="PANTHER" id="PTHR11693:SF22">
    <property type="entry name" value="ATP SYNTHASE SUBUNIT GAMMA, MITOCHONDRIAL"/>
    <property type="match status" value="1"/>
</dbReference>
<gene>
    <name evidence="10 11" type="primary">atpG</name>
    <name evidence="11" type="ORF">HLPR_25670</name>
</gene>
<sequence length="292" mass="33192">MAGMGTRDIKRKIKSVNSTKQITKAMELVSTAKLRRNKNRMDMTKPYFEVVMNAVQDIIRNETSFKHEYINNREVKNSLYIIVTADRGLCGGYNANAMKLLANEISNKDSALLITIGKKATDFFEKRDYKVFKNYTYISESPTFSHAQDIARNALKLYSEEKIDEIKFIYTSFKSTISQEPVMLKLLPVEVDKSTEVDVKEENLEDYEFITYEPSAEFVLEFIIPKYIESTIYGGMVESSASEQAARRVAMESATDNADDMISELTLTYNQARQSSITQEISEIVGGAEALK</sequence>
<evidence type="ECO:0000256" key="9">
    <source>
        <dbReference type="ARBA" id="ARBA00023310"/>
    </source>
</evidence>
<dbReference type="GO" id="GO:0005524">
    <property type="term" value="F:ATP binding"/>
    <property type="evidence" value="ECO:0007669"/>
    <property type="project" value="UniProtKB-UniRule"/>
</dbReference>
<dbReference type="GO" id="GO:0005886">
    <property type="term" value="C:plasma membrane"/>
    <property type="evidence" value="ECO:0007669"/>
    <property type="project" value="UniProtKB-SubCell"/>
</dbReference>
<protein>
    <recommendedName>
        <fullName evidence="10">ATP synthase gamma chain</fullName>
    </recommendedName>
    <alternativeName>
        <fullName evidence="10">ATP synthase F1 sector gamma subunit</fullName>
    </alternativeName>
    <alternativeName>
        <fullName evidence="10">F-ATPase gamma subunit</fullName>
    </alternativeName>
</protein>
<keyword evidence="5 10" id="KW-0375">Hydrogen ion transport</keyword>
<dbReference type="PANTHER" id="PTHR11693">
    <property type="entry name" value="ATP SYNTHASE GAMMA CHAIN"/>
    <property type="match status" value="1"/>
</dbReference>
<dbReference type="GO" id="GO:0046933">
    <property type="term" value="F:proton-transporting ATP synthase activity, rotational mechanism"/>
    <property type="evidence" value="ECO:0007669"/>
    <property type="project" value="UniProtKB-UniRule"/>
</dbReference>
<dbReference type="GO" id="GO:0045259">
    <property type="term" value="C:proton-transporting ATP synthase complex"/>
    <property type="evidence" value="ECO:0007669"/>
    <property type="project" value="UniProtKB-KW"/>
</dbReference>
<dbReference type="HAMAP" id="MF_00815">
    <property type="entry name" value="ATP_synth_gamma_bact"/>
    <property type="match status" value="1"/>
</dbReference>
<dbReference type="GO" id="GO:0042777">
    <property type="term" value="P:proton motive force-driven plasma membrane ATP synthesis"/>
    <property type="evidence" value="ECO:0007669"/>
    <property type="project" value="UniProtKB-UniRule"/>
</dbReference>
<evidence type="ECO:0000256" key="1">
    <source>
        <dbReference type="ARBA" id="ARBA00003456"/>
    </source>
</evidence>
<dbReference type="AlphaFoldDB" id="A0AAU9E671"/>
<dbReference type="Gene3D" id="3.40.1380.10">
    <property type="match status" value="1"/>
</dbReference>
<keyword evidence="4 10" id="KW-0813">Transport</keyword>
<dbReference type="Pfam" id="PF00231">
    <property type="entry name" value="ATP-synt"/>
    <property type="match status" value="1"/>
</dbReference>
<keyword evidence="10" id="KW-1003">Cell membrane</keyword>
<dbReference type="SUPFAM" id="SSF52943">
    <property type="entry name" value="ATP synthase (F1-ATPase), gamma subunit"/>
    <property type="match status" value="1"/>
</dbReference>
<evidence type="ECO:0000256" key="8">
    <source>
        <dbReference type="ARBA" id="ARBA00023196"/>
    </source>
</evidence>
<evidence type="ECO:0000256" key="10">
    <source>
        <dbReference type="HAMAP-Rule" id="MF_00815"/>
    </source>
</evidence>
<evidence type="ECO:0000256" key="4">
    <source>
        <dbReference type="ARBA" id="ARBA00022448"/>
    </source>
</evidence>
<keyword evidence="9 10" id="KW-0066">ATP synthesis</keyword>
<dbReference type="InterPro" id="IPR023632">
    <property type="entry name" value="ATP_synth_F1_gsu_CS"/>
</dbReference>
<evidence type="ECO:0000256" key="2">
    <source>
        <dbReference type="ARBA" id="ARBA00004170"/>
    </source>
</evidence>
<keyword evidence="12" id="KW-1185">Reference proteome</keyword>
<name>A0AAU9E671_9FIRM</name>
<evidence type="ECO:0000256" key="6">
    <source>
        <dbReference type="ARBA" id="ARBA00023065"/>
    </source>
</evidence>
<dbReference type="InterPro" id="IPR000131">
    <property type="entry name" value="ATP_synth_F1_gsu"/>
</dbReference>
<comment type="function">
    <text evidence="1 10">Produces ATP from ADP in the presence of a proton gradient across the membrane. The gamma chain is believed to be important in regulating ATPase activity and the flow of protons through the CF(0) complex.</text>
</comment>
<evidence type="ECO:0000256" key="3">
    <source>
        <dbReference type="ARBA" id="ARBA00007681"/>
    </source>
</evidence>
<dbReference type="Gene3D" id="1.10.287.80">
    <property type="entry name" value="ATP synthase, gamma subunit, helix hairpin domain"/>
    <property type="match status" value="2"/>
</dbReference>
<dbReference type="NCBIfam" id="TIGR01146">
    <property type="entry name" value="ATPsyn_F1gamma"/>
    <property type="match status" value="1"/>
</dbReference>
<accession>A0AAU9E671</accession>
<evidence type="ECO:0000256" key="7">
    <source>
        <dbReference type="ARBA" id="ARBA00023136"/>
    </source>
</evidence>
<organism evidence="11 12">
    <name type="scientific">Helicovermis profundi</name>
    <dbReference type="NCBI Taxonomy" id="3065157"/>
    <lineage>
        <taxon>Bacteria</taxon>
        <taxon>Bacillati</taxon>
        <taxon>Bacillota</taxon>
        <taxon>Clostridia</taxon>
        <taxon>Helicovermis</taxon>
    </lineage>
</organism>
<comment type="similarity">
    <text evidence="3 10">Belongs to the ATPase gamma chain family.</text>
</comment>
<keyword evidence="7 10" id="KW-0472">Membrane</keyword>